<evidence type="ECO:0000313" key="4">
    <source>
        <dbReference type="Proteomes" id="UP001485226"/>
    </source>
</evidence>
<dbReference type="Proteomes" id="UP001485226">
    <property type="component" value="Unassembled WGS sequence"/>
</dbReference>
<keyword evidence="4" id="KW-1185">Reference proteome</keyword>
<evidence type="ECO:0008006" key="5">
    <source>
        <dbReference type="Google" id="ProtNLM"/>
    </source>
</evidence>
<keyword evidence="1" id="KW-0812">Transmembrane</keyword>
<dbReference type="RefSeq" id="WP_341693761.1">
    <property type="nucleotide sequence ID" value="NZ_JBBYHS010000015.1"/>
</dbReference>
<comment type="caution">
    <text evidence="3">The sequence shown here is derived from an EMBL/GenBank/DDBJ whole genome shotgun (WGS) entry which is preliminary data.</text>
</comment>
<reference evidence="3 4" key="1">
    <citation type="submission" date="2024-04" db="EMBL/GenBank/DDBJ databases">
        <title>Flavobacterium sp. DGU38 16S ribosomal RNA gene Genome sequencing and assembly.</title>
        <authorList>
            <person name="Park S."/>
        </authorList>
    </citation>
    <scope>NUCLEOTIDE SEQUENCE [LARGE SCALE GENOMIC DNA]</scope>
    <source>
        <strain evidence="3 4">DGU38</strain>
    </source>
</reference>
<feature type="transmembrane region" description="Helical" evidence="1">
    <location>
        <begin position="42"/>
        <end position="60"/>
    </location>
</feature>
<keyword evidence="1" id="KW-1133">Transmembrane helix</keyword>
<gene>
    <name evidence="3" type="ORF">AAEO57_14575</name>
</gene>
<feature type="signal peptide" evidence="2">
    <location>
        <begin position="1"/>
        <end position="22"/>
    </location>
</feature>
<name>A0ABU9IS19_9FLAO</name>
<dbReference type="EMBL" id="JBBYHS010000015">
    <property type="protein sequence ID" value="MEL1255011.1"/>
    <property type="molecule type" value="Genomic_DNA"/>
</dbReference>
<protein>
    <recommendedName>
        <fullName evidence="5">Signal peptidase</fullName>
    </recommendedName>
</protein>
<accession>A0ABU9IS19</accession>
<organism evidence="3 4">
    <name type="scientific">Flavobacterium calami</name>
    <dbReference type="NCBI Taxonomy" id="3139144"/>
    <lineage>
        <taxon>Bacteria</taxon>
        <taxon>Pseudomonadati</taxon>
        <taxon>Bacteroidota</taxon>
        <taxon>Flavobacteriia</taxon>
        <taxon>Flavobacteriales</taxon>
        <taxon>Flavobacteriaceae</taxon>
        <taxon>Flavobacterium</taxon>
    </lineage>
</organism>
<keyword evidence="1" id="KW-0472">Membrane</keyword>
<keyword evidence="2" id="KW-0732">Signal</keyword>
<sequence length="69" mass="7332">MKIPGKIAILLLMLFNAVMVFAQPPCPTCPVAPPSVPIDGEFLAVLIAAGFLLGVYTIYIKQTKTKASV</sequence>
<evidence type="ECO:0000256" key="1">
    <source>
        <dbReference type="SAM" id="Phobius"/>
    </source>
</evidence>
<evidence type="ECO:0000313" key="3">
    <source>
        <dbReference type="EMBL" id="MEL1255011.1"/>
    </source>
</evidence>
<evidence type="ECO:0000256" key="2">
    <source>
        <dbReference type="SAM" id="SignalP"/>
    </source>
</evidence>
<feature type="chain" id="PRO_5045452827" description="Signal peptidase" evidence="2">
    <location>
        <begin position="23"/>
        <end position="69"/>
    </location>
</feature>
<proteinExistence type="predicted"/>